<dbReference type="AlphaFoldDB" id="A0A6B0Y116"/>
<dbReference type="EMBL" id="VXRY01000275">
    <property type="protein sequence ID" value="MXY33797.1"/>
    <property type="molecule type" value="Genomic_DNA"/>
</dbReference>
<reference evidence="1" key="1">
    <citation type="submission" date="2019-09" db="EMBL/GenBank/DDBJ databases">
        <title>Characterisation of the sponge microbiome using genome-centric metagenomics.</title>
        <authorList>
            <person name="Engelberts J.P."/>
            <person name="Robbins S.J."/>
            <person name="De Goeij J.M."/>
            <person name="Aranda M."/>
            <person name="Bell S.C."/>
            <person name="Webster N.S."/>
        </authorList>
    </citation>
    <scope>NUCLEOTIDE SEQUENCE</scope>
    <source>
        <strain evidence="1">SB0664_bin_43</strain>
    </source>
</reference>
<gene>
    <name evidence="1" type="ORF">F4Y60_06860</name>
</gene>
<protein>
    <submittedName>
        <fullName evidence="1">Uncharacterized protein</fullName>
    </submittedName>
</protein>
<proteinExistence type="predicted"/>
<comment type="caution">
    <text evidence="1">The sequence shown here is derived from an EMBL/GenBank/DDBJ whole genome shotgun (WGS) entry which is preliminary data.</text>
</comment>
<accession>A0A6B0Y116</accession>
<organism evidence="1">
    <name type="scientific">Boseongicola sp. SB0664_bin_43</name>
    <dbReference type="NCBI Taxonomy" id="2604844"/>
    <lineage>
        <taxon>Bacteria</taxon>
        <taxon>Pseudomonadati</taxon>
        <taxon>Pseudomonadota</taxon>
        <taxon>Alphaproteobacteria</taxon>
        <taxon>Rhodobacterales</taxon>
        <taxon>Paracoccaceae</taxon>
        <taxon>Boseongicola</taxon>
    </lineage>
</organism>
<evidence type="ECO:0000313" key="1">
    <source>
        <dbReference type="EMBL" id="MXY33797.1"/>
    </source>
</evidence>
<sequence>MSRPVFQLVLHPTYYNNGFFNVLREFDRYVRRDEGPVTLVLGNRFQEIGARVDRNANQNGTARIIGNAPLLRWFQKEYHEMDVVLVRFASPDRLVLG</sequence>
<name>A0A6B0Y116_9RHOB</name>